<evidence type="ECO:0000313" key="2">
    <source>
        <dbReference type="Proteomes" id="UP000030528"/>
    </source>
</evidence>
<dbReference type="RefSeq" id="WP_026800734.1">
    <property type="nucleotide sequence ID" value="NZ_AULI01000009.1"/>
</dbReference>
<dbReference type="PANTHER" id="PTHR10000">
    <property type="entry name" value="PHOSPHOSERINE PHOSPHATASE"/>
    <property type="match status" value="1"/>
</dbReference>
<dbReference type="eggNOG" id="COG0561">
    <property type="taxonomic scope" value="Bacteria"/>
</dbReference>
<dbReference type="GO" id="GO:0016791">
    <property type="term" value="F:phosphatase activity"/>
    <property type="evidence" value="ECO:0007669"/>
    <property type="project" value="UniProtKB-ARBA"/>
</dbReference>
<dbReference type="Gene3D" id="3.30.1240.10">
    <property type="match status" value="1"/>
</dbReference>
<dbReference type="GO" id="GO:0005829">
    <property type="term" value="C:cytosol"/>
    <property type="evidence" value="ECO:0007669"/>
    <property type="project" value="TreeGrafter"/>
</dbReference>
<dbReference type="SFLD" id="SFLDG01140">
    <property type="entry name" value="C2.B:_Phosphomannomutase_and_P"/>
    <property type="match status" value="1"/>
</dbReference>
<dbReference type="SFLD" id="SFLDS00003">
    <property type="entry name" value="Haloacid_Dehalogenase"/>
    <property type="match status" value="1"/>
</dbReference>
<dbReference type="InterPro" id="IPR000150">
    <property type="entry name" value="Cof"/>
</dbReference>
<dbReference type="EMBL" id="AVPE01000009">
    <property type="protein sequence ID" value="KGX91547.1"/>
    <property type="molecule type" value="Genomic_DNA"/>
</dbReference>
<sequence>MTQPIVFLDIDGTILDHDKRIPAATREAVDQLKAQGVTVAIATGRAPFMFKDLREELDIHSFVSFNGQYVVYEDEVIYSNPLPTNHLDALYEEAIATGHPMVFLNHEEMRASEEEHGYIANSLGSLKMDYPTIDPSFYKQTDIYQALLFCEETDEAHYLQKHDALDYIRWHEYSMDVLPLGGSKAIGVQKFLEKVGIPVERSYAFGDGLNDREMLQYVGTGVAMGNAKEEVKLIADLVTGDVEDNGLREGFHKVGLL</sequence>
<dbReference type="OrthoDB" id="9810101at2"/>
<keyword evidence="2" id="KW-1185">Reference proteome</keyword>
<dbReference type="Gene3D" id="3.40.50.1000">
    <property type="entry name" value="HAD superfamily/HAD-like"/>
    <property type="match status" value="1"/>
</dbReference>
<dbReference type="SUPFAM" id="SSF56784">
    <property type="entry name" value="HAD-like"/>
    <property type="match status" value="1"/>
</dbReference>
<proteinExistence type="predicted"/>
<name>A0A0A5I6U9_9BACI</name>
<dbReference type="PANTHER" id="PTHR10000:SF25">
    <property type="entry name" value="PHOSPHATASE YKRA-RELATED"/>
    <property type="match status" value="1"/>
</dbReference>
<reference evidence="1 2" key="1">
    <citation type="submission" date="2013-08" db="EMBL/GenBank/DDBJ databases">
        <authorList>
            <person name="Huang J."/>
            <person name="Wang G."/>
        </authorList>
    </citation>
    <scope>NUCLEOTIDE SEQUENCE [LARGE SCALE GENOMIC DNA]</scope>
    <source>
        <strain evidence="1 2">JSM 076056</strain>
    </source>
</reference>
<dbReference type="NCBIfam" id="TIGR01484">
    <property type="entry name" value="HAD-SF-IIB"/>
    <property type="match status" value="1"/>
</dbReference>
<dbReference type="NCBIfam" id="TIGR00099">
    <property type="entry name" value="Cof-subfamily"/>
    <property type="match status" value="1"/>
</dbReference>
<dbReference type="AlphaFoldDB" id="A0A0A5I6U9"/>
<evidence type="ECO:0000313" key="1">
    <source>
        <dbReference type="EMBL" id="KGX91547.1"/>
    </source>
</evidence>
<accession>A0A0A5I6U9</accession>
<dbReference type="InterPro" id="IPR023214">
    <property type="entry name" value="HAD_sf"/>
</dbReference>
<organism evidence="1 2">
    <name type="scientific">Pontibacillus halophilus JSM 076056 = DSM 19796</name>
    <dbReference type="NCBI Taxonomy" id="1385510"/>
    <lineage>
        <taxon>Bacteria</taxon>
        <taxon>Bacillati</taxon>
        <taxon>Bacillota</taxon>
        <taxon>Bacilli</taxon>
        <taxon>Bacillales</taxon>
        <taxon>Bacillaceae</taxon>
        <taxon>Pontibacillus</taxon>
    </lineage>
</organism>
<comment type="caution">
    <text evidence="1">The sequence shown here is derived from an EMBL/GenBank/DDBJ whole genome shotgun (WGS) entry which is preliminary data.</text>
</comment>
<dbReference type="Pfam" id="PF08282">
    <property type="entry name" value="Hydrolase_3"/>
    <property type="match status" value="1"/>
</dbReference>
<dbReference type="InterPro" id="IPR036412">
    <property type="entry name" value="HAD-like_sf"/>
</dbReference>
<dbReference type="Proteomes" id="UP000030528">
    <property type="component" value="Unassembled WGS sequence"/>
</dbReference>
<dbReference type="SFLD" id="SFLDG01144">
    <property type="entry name" value="C2.B.4:_PGP_Like"/>
    <property type="match status" value="1"/>
</dbReference>
<dbReference type="GO" id="GO:0000287">
    <property type="term" value="F:magnesium ion binding"/>
    <property type="evidence" value="ECO:0007669"/>
    <property type="project" value="TreeGrafter"/>
</dbReference>
<dbReference type="CDD" id="cd07517">
    <property type="entry name" value="HAD_HPP"/>
    <property type="match status" value="1"/>
</dbReference>
<protein>
    <submittedName>
        <fullName evidence="1">Phosphatase</fullName>
    </submittedName>
</protein>
<dbReference type="STRING" id="1385510.GCA_000425205_02395"/>
<dbReference type="PROSITE" id="PS01229">
    <property type="entry name" value="COF_2"/>
    <property type="match status" value="1"/>
</dbReference>
<dbReference type="InterPro" id="IPR006379">
    <property type="entry name" value="HAD-SF_hydro_IIB"/>
</dbReference>
<gene>
    <name evidence="1" type="ORF">N781_03380</name>
</gene>